<evidence type="ECO:0000313" key="9">
    <source>
        <dbReference type="Proteomes" id="UP000332933"/>
    </source>
</evidence>
<dbReference type="GO" id="GO:0008289">
    <property type="term" value="F:lipid binding"/>
    <property type="evidence" value="ECO:0007669"/>
    <property type="project" value="InterPro"/>
</dbReference>
<dbReference type="SUPFAM" id="SSF57903">
    <property type="entry name" value="FYVE/PHD zinc finger"/>
    <property type="match status" value="1"/>
</dbReference>
<name>A0A485KKD7_9STRA</name>
<dbReference type="InterPro" id="IPR011011">
    <property type="entry name" value="Znf_FYVE_PHD"/>
</dbReference>
<evidence type="ECO:0000259" key="6">
    <source>
        <dbReference type="PROSITE" id="PS50848"/>
    </source>
</evidence>
<dbReference type="SUPFAM" id="SSF55961">
    <property type="entry name" value="Bet v1-like"/>
    <property type="match status" value="1"/>
</dbReference>
<organism evidence="8 9">
    <name type="scientific">Aphanomyces stellatus</name>
    <dbReference type="NCBI Taxonomy" id="120398"/>
    <lineage>
        <taxon>Eukaryota</taxon>
        <taxon>Sar</taxon>
        <taxon>Stramenopiles</taxon>
        <taxon>Oomycota</taxon>
        <taxon>Saprolegniomycetes</taxon>
        <taxon>Saprolegniales</taxon>
        <taxon>Verrucalvaceae</taxon>
        <taxon>Aphanomyces</taxon>
    </lineage>
</organism>
<dbReference type="PANTHER" id="PTHR13510">
    <property type="entry name" value="FYVE-FINGER-CONTAINING RAB5 EFFECTOR PROTEIN RABENOSYN-5-RELATED"/>
    <property type="match status" value="1"/>
</dbReference>
<sequence>MAHRRLKSMLPLPADFFLCAPLSEDQESDMIASALDSLTAALRMARLQRGQIDWTLHSETDGVNLFIGSGSPHKGALFQGVTDIHATLEEAATIMDVSTQAKYKHYAQTVGKDILDCATLYDLAMPTPAHPRNYIGVKWCILEHPSALLKCRDFCLLDSCDDFVLNGRRGWMRLKHSVHVAACPDLQSVLDVVRAHVYLSGYIFLETDTPGMLRVQHLTHVDLRGNIPQWLLHLTAKARAKELGAIESHFRRKRLSRLMFLELAELVPPAIRKRCFLCQSSFSPFLVKKNCRKCGEVVCRKCSQYWDVTADDGHHRAVRICSRCSVAHSCTSDTTTAAWARLPDQSLLDRSRSHPSSEKEYPIATNSSRGGMMDDMYLSTGAEYTYDESAVNVPPHDLLARQSTAENVGHMYDDDAIRASLARSMYATTGYHHPDTASFHSHRSGVAPPPVILFDSSDLAVPLHCHDGDDGDDDGDVANLSDLTAFSDADSRVYDDFVDANYNPDEGLAVDMTRLTDDATPDQLLAMYEQLKAMTLETAALLPPNPTTSSSFESPLLS</sequence>
<dbReference type="InterPro" id="IPR013083">
    <property type="entry name" value="Znf_RING/FYVE/PHD"/>
</dbReference>
<keyword evidence="2 4" id="KW-0863">Zinc-finger</keyword>
<evidence type="ECO:0000256" key="2">
    <source>
        <dbReference type="ARBA" id="ARBA00022771"/>
    </source>
</evidence>
<dbReference type="Gene3D" id="3.30.530.20">
    <property type="match status" value="1"/>
</dbReference>
<reference evidence="7" key="2">
    <citation type="submission" date="2019-06" db="EMBL/GenBank/DDBJ databases">
        <title>Genomics analysis of Aphanomyces spp. identifies a new class of oomycete effector associated with host adaptation.</title>
        <authorList>
            <person name="Gaulin E."/>
        </authorList>
    </citation>
    <scope>NUCLEOTIDE SEQUENCE</scope>
    <source>
        <strain evidence="7">CBS 578.67</strain>
    </source>
</reference>
<dbReference type="InterPro" id="IPR002913">
    <property type="entry name" value="START_lipid-bd_dom"/>
</dbReference>
<evidence type="ECO:0000256" key="3">
    <source>
        <dbReference type="ARBA" id="ARBA00022833"/>
    </source>
</evidence>
<evidence type="ECO:0000256" key="4">
    <source>
        <dbReference type="PROSITE-ProRule" id="PRU00091"/>
    </source>
</evidence>
<reference evidence="8 9" key="1">
    <citation type="submission" date="2019-03" db="EMBL/GenBank/DDBJ databases">
        <authorList>
            <person name="Gaulin E."/>
            <person name="Dumas B."/>
        </authorList>
    </citation>
    <scope>NUCLEOTIDE SEQUENCE [LARGE SCALE GENOMIC DNA]</scope>
    <source>
        <strain evidence="8">CBS 568.67</strain>
    </source>
</reference>
<dbReference type="Proteomes" id="UP000332933">
    <property type="component" value="Unassembled WGS sequence"/>
</dbReference>
<feature type="domain" description="START" evidence="6">
    <location>
        <begin position="152"/>
        <end position="233"/>
    </location>
</feature>
<keyword evidence="1" id="KW-0479">Metal-binding</keyword>
<dbReference type="GO" id="GO:0008270">
    <property type="term" value="F:zinc ion binding"/>
    <property type="evidence" value="ECO:0007669"/>
    <property type="project" value="UniProtKB-KW"/>
</dbReference>
<dbReference type="InterPro" id="IPR000306">
    <property type="entry name" value="Znf_FYVE"/>
</dbReference>
<evidence type="ECO:0000313" key="8">
    <source>
        <dbReference type="EMBL" id="VFT85356.1"/>
    </source>
</evidence>
<dbReference type="InterPro" id="IPR017455">
    <property type="entry name" value="Znf_FYVE-rel"/>
</dbReference>
<dbReference type="Pfam" id="PF01363">
    <property type="entry name" value="FYVE"/>
    <property type="match status" value="1"/>
</dbReference>
<evidence type="ECO:0000256" key="1">
    <source>
        <dbReference type="ARBA" id="ARBA00022723"/>
    </source>
</evidence>
<dbReference type="CDD" id="cd00065">
    <property type="entry name" value="FYVE_like_SF"/>
    <property type="match status" value="1"/>
</dbReference>
<dbReference type="Gene3D" id="3.30.40.10">
    <property type="entry name" value="Zinc/RING finger domain, C3HC4 (zinc finger)"/>
    <property type="match status" value="1"/>
</dbReference>
<dbReference type="PROSITE" id="PS50178">
    <property type="entry name" value="ZF_FYVE"/>
    <property type="match status" value="1"/>
</dbReference>
<evidence type="ECO:0000313" key="7">
    <source>
        <dbReference type="EMBL" id="KAF0701024.1"/>
    </source>
</evidence>
<dbReference type="SMART" id="SM00064">
    <property type="entry name" value="FYVE"/>
    <property type="match status" value="1"/>
</dbReference>
<keyword evidence="9" id="KW-1185">Reference proteome</keyword>
<dbReference type="PANTHER" id="PTHR13510:SF44">
    <property type="entry name" value="RABENOSYN-5"/>
    <property type="match status" value="1"/>
</dbReference>
<dbReference type="AlphaFoldDB" id="A0A485KKD7"/>
<dbReference type="OrthoDB" id="20035at2759"/>
<dbReference type="InterPro" id="IPR052727">
    <property type="entry name" value="Rab4/Rab5_effector"/>
</dbReference>
<dbReference type="EMBL" id="CAADRA010005124">
    <property type="protein sequence ID" value="VFT85356.1"/>
    <property type="molecule type" value="Genomic_DNA"/>
</dbReference>
<dbReference type="EMBL" id="VJMH01005103">
    <property type="protein sequence ID" value="KAF0701024.1"/>
    <property type="molecule type" value="Genomic_DNA"/>
</dbReference>
<dbReference type="Pfam" id="PF01852">
    <property type="entry name" value="START"/>
    <property type="match status" value="1"/>
</dbReference>
<gene>
    <name evidence="8" type="primary">Aste57867_8470</name>
    <name evidence="7" type="ORF">As57867_008438</name>
    <name evidence="8" type="ORF">ASTE57867_8470</name>
</gene>
<protein>
    <submittedName>
        <fullName evidence="8">Aste57867_8470 protein</fullName>
    </submittedName>
</protein>
<dbReference type="InterPro" id="IPR023393">
    <property type="entry name" value="START-like_dom_sf"/>
</dbReference>
<keyword evidence="3" id="KW-0862">Zinc</keyword>
<evidence type="ECO:0000259" key="5">
    <source>
        <dbReference type="PROSITE" id="PS50178"/>
    </source>
</evidence>
<proteinExistence type="predicted"/>
<accession>A0A485KKD7</accession>
<feature type="domain" description="FYVE-type" evidence="5">
    <location>
        <begin position="275"/>
        <end position="329"/>
    </location>
</feature>
<dbReference type="PROSITE" id="PS50848">
    <property type="entry name" value="START"/>
    <property type="match status" value="1"/>
</dbReference>